<feature type="transmembrane region" description="Helical" evidence="6">
    <location>
        <begin position="6"/>
        <end position="27"/>
    </location>
</feature>
<dbReference type="NCBIfam" id="NF037997">
    <property type="entry name" value="Na_Pi_symport"/>
    <property type="match status" value="1"/>
</dbReference>
<protein>
    <recommendedName>
        <fullName evidence="7">PhoU domain-containing protein</fullName>
    </recommendedName>
</protein>
<dbReference type="RefSeq" id="WP_110937088.1">
    <property type="nucleotide sequence ID" value="NZ_KZ614146.1"/>
</dbReference>
<dbReference type="AlphaFoldDB" id="A0A3A9K247"/>
<gene>
    <name evidence="8" type="ORF">CR203_22985</name>
</gene>
<sequence length="528" mass="58130">MIVQLIMGVLGGLGIFLYGMYIASEGLKKSASSHLKNFLSRVTKNQFLGAFAGMVLAAGLQSSSAATVMVVGFVNAGLLTLRQAMGVMLGSAIGTTVTVQLIAFNITDYALIFIALGVLVFLVSSKSIGSILLGFGFVFFGMGIITEAMLPIQTNPEFAGAFVYLTDNLIITILIALVFTAIVQNSAATIAIAMTLAASGSLTMEAAIAIVYGANIGTVVTALVSSINASKDAQRTAVAHAIFKVIGVLFFLPLTPILVNVLDMIGGDIERKIAYGHSIFNIVNMLILLPFCNKFADWMVILISIKDKTPKHIKYLDKGSLEVPTVALIQVRKELGHMAIVLDKKMFHDFYMLLNERNAGHRQSIIQTEKIIDVIYRSNYHYLQKITKKDLSDEESNESLKYLYINNDLEGISDALQQIAHTTIKLETASSSLNEWEINGINELYKEVYKSYSHAVKAFEENDNNIAMEVINRNPMILRREKELRFQHFYHGENESSRLSSIYVDVINDLLRVNHHSVDISHTVIGMV</sequence>
<feature type="transmembrane region" description="Helical" evidence="6">
    <location>
        <begin position="206"/>
        <end position="229"/>
    </location>
</feature>
<comment type="caution">
    <text evidence="8">The sequence shown here is derived from an EMBL/GenBank/DDBJ whole genome shotgun (WGS) entry which is preliminary data.</text>
</comment>
<feature type="transmembrane region" description="Helical" evidence="6">
    <location>
        <begin position="241"/>
        <end position="262"/>
    </location>
</feature>
<dbReference type="Gene3D" id="1.20.58.220">
    <property type="entry name" value="Phosphate transport system protein phou homolog 2, domain 2"/>
    <property type="match status" value="1"/>
</dbReference>
<dbReference type="GO" id="GO:0044341">
    <property type="term" value="P:sodium-dependent phosphate transport"/>
    <property type="evidence" value="ECO:0007669"/>
    <property type="project" value="InterPro"/>
</dbReference>
<evidence type="ECO:0000313" key="9">
    <source>
        <dbReference type="Proteomes" id="UP000281498"/>
    </source>
</evidence>
<evidence type="ECO:0000256" key="5">
    <source>
        <dbReference type="ARBA" id="ARBA00023136"/>
    </source>
</evidence>
<name>A0A3A9K247_9BACI</name>
<feature type="domain" description="PhoU" evidence="7">
    <location>
        <begin position="441"/>
        <end position="522"/>
    </location>
</feature>
<evidence type="ECO:0000256" key="3">
    <source>
        <dbReference type="ARBA" id="ARBA00022692"/>
    </source>
</evidence>
<organism evidence="8 9">
    <name type="scientific">Salipaludibacillus neizhouensis</name>
    <dbReference type="NCBI Taxonomy" id="885475"/>
    <lineage>
        <taxon>Bacteria</taxon>
        <taxon>Bacillati</taxon>
        <taxon>Bacillota</taxon>
        <taxon>Bacilli</taxon>
        <taxon>Bacillales</taxon>
        <taxon>Bacillaceae</taxon>
    </lineage>
</organism>
<evidence type="ECO:0000256" key="6">
    <source>
        <dbReference type="SAM" id="Phobius"/>
    </source>
</evidence>
<evidence type="ECO:0000256" key="1">
    <source>
        <dbReference type="ARBA" id="ARBA00004651"/>
    </source>
</evidence>
<evidence type="ECO:0000256" key="2">
    <source>
        <dbReference type="ARBA" id="ARBA00022475"/>
    </source>
</evidence>
<dbReference type="InterPro" id="IPR038078">
    <property type="entry name" value="PhoU-like_sf"/>
</dbReference>
<dbReference type="InterPro" id="IPR004633">
    <property type="entry name" value="NaPi_cotrn-rel/YqeW-like"/>
</dbReference>
<keyword evidence="9" id="KW-1185">Reference proteome</keyword>
<dbReference type="PANTHER" id="PTHR10010:SF46">
    <property type="entry name" value="SODIUM-DEPENDENT PHOSPHATE TRANSPORT PROTEIN 2B"/>
    <property type="match status" value="1"/>
</dbReference>
<dbReference type="GO" id="GO:0005886">
    <property type="term" value="C:plasma membrane"/>
    <property type="evidence" value="ECO:0007669"/>
    <property type="project" value="UniProtKB-SubCell"/>
</dbReference>
<dbReference type="PANTHER" id="PTHR10010">
    <property type="entry name" value="SOLUTE CARRIER FAMILY 34 SODIUM PHOSPHATE , MEMBER 2-RELATED"/>
    <property type="match status" value="1"/>
</dbReference>
<proteinExistence type="predicted"/>
<feature type="transmembrane region" description="Helical" evidence="6">
    <location>
        <begin position="274"/>
        <end position="291"/>
    </location>
</feature>
<feature type="transmembrane region" description="Helical" evidence="6">
    <location>
        <begin position="170"/>
        <end position="194"/>
    </location>
</feature>
<keyword evidence="4 6" id="KW-1133">Transmembrane helix</keyword>
<dbReference type="EMBL" id="PDOE01000025">
    <property type="protein sequence ID" value="RKL65000.1"/>
    <property type="molecule type" value="Genomic_DNA"/>
</dbReference>
<dbReference type="InterPro" id="IPR026022">
    <property type="entry name" value="PhoU_dom"/>
</dbReference>
<dbReference type="GO" id="GO:0005436">
    <property type="term" value="F:sodium:phosphate symporter activity"/>
    <property type="evidence" value="ECO:0007669"/>
    <property type="project" value="InterPro"/>
</dbReference>
<dbReference type="NCBIfam" id="TIGR00704">
    <property type="entry name" value="NaPi_cotrn_rel"/>
    <property type="match status" value="1"/>
</dbReference>
<feature type="transmembrane region" description="Helical" evidence="6">
    <location>
        <begin position="130"/>
        <end position="150"/>
    </location>
</feature>
<dbReference type="Pfam" id="PF02690">
    <property type="entry name" value="Na_Pi_cotrans"/>
    <property type="match status" value="2"/>
</dbReference>
<dbReference type="SUPFAM" id="SSF109755">
    <property type="entry name" value="PhoU-like"/>
    <property type="match status" value="1"/>
</dbReference>
<dbReference type="Proteomes" id="UP000281498">
    <property type="component" value="Unassembled WGS sequence"/>
</dbReference>
<keyword evidence="3 6" id="KW-0812">Transmembrane</keyword>
<dbReference type="InterPro" id="IPR003841">
    <property type="entry name" value="Na/Pi_transpt"/>
</dbReference>
<evidence type="ECO:0000259" key="7">
    <source>
        <dbReference type="Pfam" id="PF01895"/>
    </source>
</evidence>
<dbReference type="OrthoDB" id="9763003at2"/>
<keyword evidence="5 6" id="KW-0472">Membrane</keyword>
<comment type="subcellular location">
    <subcellularLocation>
        <location evidence="1">Cell membrane</location>
        <topology evidence="1">Multi-pass membrane protein</topology>
    </subcellularLocation>
</comment>
<evidence type="ECO:0000313" key="8">
    <source>
        <dbReference type="EMBL" id="RKL65000.1"/>
    </source>
</evidence>
<keyword evidence="2" id="KW-1003">Cell membrane</keyword>
<evidence type="ECO:0000256" key="4">
    <source>
        <dbReference type="ARBA" id="ARBA00022989"/>
    </source>
</evidence>
<feature type="transmembrane region" description="Helical" evidence="6">
    <location>
        <begin position="101"/>
        <end position="123"/>
    </location>
</feature>
<reference evidence="8 9" key="1">
    <citation type="submission" date="2017-10" db="EMBL/GenBank/DDBJ databases">
        <title>Bacillus sp. nov., a halophilic bacterium isolated from a Keqin Lake.</title>
        <authorList>
            <person name="Wang H."/>
        </authorList>
    </citation>
    <scope>NUCLEOTIDE SEQUENCE [LARGE SCALE GENOMIC DNA]</scope>
    <source>
        <strain evidence="8 9">KCTC 13187</strain>
    </source>
</reference>
<dbReference type="Pfam" id="PF01895">
    <property type="entry name" value="PhoU"/>
    <property type="match status" value="2"/>
</dbReference>
<feature type="domain" description="PhoU" evidence="7">
    <location>
        <begin position="344"/>
        <end position="421"/>
    </location>
</feature>
<feature type="transmembrane region" description="Helical" evidence="6">
    <location>
        <begin position="48"/>
        <end position="81"/>
    </location>
</feature>
<accession>A0A3A9K247</accession>